<dbReference type="PANTHER" id="PTHR42879:SF2">
    <property type="entry name" value="3-OXOACYL-[ACYL-CARRIER-PROTEIN] REDUCTASE FABG"/>
    <property type="match status" value="1"/>
</dbReference>
<protein>
    <submittedName>
        <fullName evidence="4">NAD(P)-dependent dehydrogenase (Short-subunit alcohol dehydrogenase family)</fullName>
    </submittedName>
</protein>
<dbReference type="AlphaFoldDB" id="A0A2T6KR64"/>
<dbReference type="EMBL" id="QBUD01000001">
    <property type="protein sequence ID" value="PUB19025.1"/>
    <property type="molecule type" value="Genomic_DNA"/>
</dbReference>
<dbReference type="OrthoDB" id="9804774at2"/>
<reference evidence="4 5" key="1">
    <citation type="submission" date="2018-04" db="EMBL/GenBank/DDBJ databases">
        <title>Genomic Encyclopedia of Archaeal and Bacterial Type Strains, Phase II (KMG-II): from individual species to whole genera.</title>
        <authorList>
            <person name="Goeker M."/>
        </authorList>
    </citation>
    <scope>NUCLEOTIDE SEQUENCE [LARGE SCALE GENOMIC DNA]</scope>
    <source>
        <strain evidence="4 5">DSM 29955</strain>
    </source>
</reference>
<dbReference type="Proteomes" id="UP000244523">
    <property type="component" value="Unassembled WGS sequence"/>
</dbReference>
<dbReference type="InterPro" id="IPR020904">
    <property type="entry name" value="Sc_DH/Rdtase_CS"/>
</dbReference>
<keyword evidence="5" id="KW-1185">Reference proteome</keyword>
<gene>
    <name evidence="4" type="ORF">C8N45_101616</name>
</gene>
<organism evidence="4 5">
    <name type="scientific">Yoonia sediminilitoris</name>
    <dbReference type="NCBI Taxonomy" id="1286148"/>
    <lineage>
        <taxon>Bacteria</taxon>
        <taxon>Pseudomonadati</taxon>
        <taxon>Pseudomonadota</taxon>
        <taxon>Alphaproteobacteria</taxon>
        <taxon>Rhodobacterales</taxon>
        <taxon>Paracoccaceae</taxon>
        <taxon>Yoonia</taxon>
    </lineage>
</organism>
<dbReference type="PRINTS" id="PR00081">
    <property type="entry name" value="GDHRDH"/>
</dbReference>
<comment type="similarity">
    <text evidence="1 2">Belongs to the short-chain dehydrogenases/reductases (SDR) family.</text>
</comment>
<evidence type="ECO:0000313" key="4">
    <source>
        <dbReference type="EMBL" id="PUB19025.1"/>
    </source>
</evidence>
<dbReference type="Gene3D" id="3.40.50.720">
    <property type="entry name" value="NAD(P)-binding Rossmann-like Domain"/>
    <property type="match status" value="1"/>
</dbReference>
<dbReference type="Pfam" id="PF00106">
    <property type="entry name" value="adh_short"/>
    <property type="match status" value="1"/>
</dbReference>
<dbReference type="InterPro" id="IPR036291">
    <property type="entry name" value="NAD(P)-bd_dom_sf"/>
</dbReference>
<accession>A0A2T6KR64</accession>
<evidence type="ECO:0000259" key="3">
    <source>
        <dbReference type="SMART" id="SM00822"/>
    </source>
</evidence>
<evidence type="ECO:0000256" key="2">
    <source>
        <dbReference type="RuleBase" id="RU000363"/>
    </source>
</evidence>
<evidence type="ECO:0000313" key="5">
    <source>
        <dbReference type="Proteomes" id="UP000244523"/>
    </source>
</evidence>
<dbReference type="CDD" id="cd05233">
    <property type="entry name" value="SDR_c"/>
    <property type="match status" value="1"/>
</dbReference>
<proteinExistence type="inferred from homology"/>
<dbReference type="SUPFAM" id="SSF51735">
    <property type="entry name" value="NAD(P)-binding Rossmann-fold domains"/>
    <property type="match status" value="1"/>
</dbReference>
<dbReference type="RefSeq" id="WP_108384709.1">
    <property type="nucleotide sequence ID" value="NZ_QBUD01000001.1"/>
</dbReference>
<dbReference type="FunFam" id="3.40.50.720:FF:000084">
    <property type="entry name" value="Short-chain dehydrogenase reductase"/>
    <property type="match status" value="1"/>
</dbReference>
<comment type="caution">
    <text evidence="4">The sequence shown here is derived from an EMBL/GenBank/DDBJ whole genome shotgun (WGS) entry which is preliminary data.</text>
</comment>
<evidence type="ECO:0000256" key="1">
    <source>
        <dbReference type="ARBA" id="ARBA00006484"/>
    </source>
</evidence>
<dbReference type="InterPro" id="IPR057326">
    <property type="entry name" value="KR_dom"/>
</dbReference>
<dbReference type="SMART" id="SM00822">
    <property type="entry name" value="PKS_KR"/>
    <property type="match status" value="1"/>
</dbReference>
<dbReference type="PANTHER" id="PTHR42879">
    <property type="entry name" value="3-OXOACYL-(ACYL-CARRIER-PROTEIN) REDUCTASE"/>
    <property type="match status" value="1"/>
</dbReference>
<name>A0A2T6KR64_9RHOB</name>
<feature type="domain" description="Ketoreductase" evidence="3">
    <location>
        <begin position="6"/>
        <end position="161"/>
    </location>
</feature>
<dbReference type="InterPro" id="IPR050259">
    <property type="entry name" value="SDR"/>
</dbReference>
<dbReference type="GO" id="GO:0032787">
    <property type="term" value="P:monocarboxylic acid metabolic process"/>
    <property type="evidence" value="ECO:0007669"/>
    <property type="project" value="UniProtKB-ARBA"/>
</dbReference>
<dbReference type="PROSITE" id="PS00061">
    <property type="entry name" value="ADH_SHORT"/>
    <property type="match status" value="1"/>
</dbReference>
<sequence>MEHAGKHALVTGGGQGIGKGIALALAQAGAQVTITGRTGSTLEQTAALDPRLHPLVMDVSDEASVRDGISAAAAERGKIQICVANAGIAESVKFADCTMADWRRMMATNLDGVFVTLQAALATLEKEDWGRMIVVSSIAGVKGLRNAIPYTVSKHGVIGLIHGLSEEYRPRPITFNALCPGYVDTEIVASQIPGLMQRFDVDEAGARAVIAKGNRSKTLLDVDEITAAAMYVCSDGARNFNGQTVEISGGQV</sequence>
<dbReference type="InterPro" id="IPR002347">
    <property type="entry name" value="SDR_fam"/>
</dbReference>
<dbReference type="PRINTS" id="PR00080">
    <property type="entry name" value="SDRFAMILY"/>
</dbReference>